<accession>A0A0N4VA24</accession>
<evidence type="ECO:0000313" key="2">
    <source>
        <dbReference type="Proteomes" id="UP000274131"/>
    </source>
</evidence>
<protein>
    <submittedName>
        <fullName evidence="3">DUF2442 domain-containing protein</fullName>
    </submittedName>
</protein>
<keyword evidence="2" id="KW-1185">Reference proteome</keyword>
<reference evidence="3" key="1">
    <citation type="submission" date="2017-02" db="UniProtKB">
        <authorList>
            <consortium name="WormBaseParasite"/>
        </authorList>
    </citation>
    <scope>IDENTIFICATION</scope>
</reference>
<gene>
    <name evidence="1" type="ORF">EVEC_LOCUS6825</name>
</gene>
<dbReference type="AlphaFoldDB" id="A0A0N4VA24"/>
<dbReference type="EMBL" id="UXUI01008664">
    <property type="protein sequence ID" value="VDD92074.1"/>
    <property type="molecule type" value="Genomic_DNA"/>
</dbReference>
<dbReference type="WBParaSite" id="EVEC_0000730401-mRNA-1">
    <property type="protein sequence ID" value="EVEC_0000730401-mRNA-1"/>
    <property type="gene ID" value="EVEC_0000730401"/>
</dbReference>
<evidence type="ECO:0000313" key="1">
    <source>
        <dbReference type="EMBL" id="VDD92074.1"/>
    </source>
</evidence>
<organism evidence="3">
    <name type="scientific">Enterobius vermicularis</name>
    <name type="common">Human pinworm</name>
    <dbReference type="NCBI Taxonomy" id="51028"/>
    <lineage>
        <taxon>Eukaryota</taxon>
        <taxon>Metazoa</taxon>
        <taxon>Ecdysozoa</taxon>
        <taxon>Nematoda</taxon>
        <taxon>Chromadorea</taxon>
        <taxon>Rhabditida</taxon>
        <taxon>Spirurina</taxon>
        <taxon>Oxyuridomorpha</taxon>
        <taxon>Oxyuroidea</taxon>
        <taxon>Oxyuridae</taxon>
        <taxon>Enterobius</taxon>
    </lineage>
</organism>
<sequence length="80" mass="9157">MLAQSTSECERFSMLWFFVSDFTEVSVAIRQDIDCEGEVVIRPTGYRPYSGVRKLLDVSNDTVAAWPCDWPEIKDAESVY</sequence>
<reference evidence="1 2" key="2">
    <citation type="submission" date="2018-10" db="EMBL/GenBank/DDBJ databases">
        <authorList>
            <consortium name="Pathogen Informatics"/>
        </authorList>
    </citation>
    <scope>NUCLEOTIDE SEQUENCE [LARGE SCALE GENOMIC DNA]</scope>
</reference>
<proteinExistence type="predicted"/>
<dbReference type="Proteomes" id="UP000274131">
    <property type="component" value="Unassembled WGS sequence"/>
</dbReference>
<name>A0A0N4VA24_ENTVE</name>
<evidence type="ECO:0000313" key="3">
    <source>
        <dbReference type="WBParaSite" id="EVEC_0000730401-mRNA-1"/>
    </source>
</evidence>